<dbReference type="Gene3D" id="3.10.10.10">
    <property type="entry name" value="HIV Type 1 Reverse Transcriptase, subunit A, domain 1"/>
    <property type="match status" value="1"/>
</dbReference>
<dbReference type="AlphaFoldDB" id="A0A438FKR6"/>
<evidence type="ECO:0000313" key="1">
    <source>
        <dbReference type="EMBL" id="RVW60599.1"/>
    </source>
</evidence>
<dbReference type="Proteomes" id="UP000288805">
    <property type="component" value="Unassembled WGS sequence"/>
</dbReference>
<dbReference type="EMBL" id="QGNW01000849">
    <property type="protein sequence ID" value="RVW60599.1"/>
    <property type="molecule type" value="Genomic_DNA"/>
</dbReference>
<proteinExistence type="predicted"/>
<dbReference type="PANTHER" id="PTHR35046">
    <property type="entry name" value="ZINC KNUCKLE (CCHC-TYPE) FAMILY PROTEIN"/>
    <property type="match status" value="1"/>
</dbReference>
<evidence type="ECO:0008006" key="3">
    <source>
        <dbReference type="Google" id="ProtNLM"/>
    </source>
</evidence>
<dbReference type="Gene3D" id="3.30.70.270">
    <property type="match status" value="1"/>
</dbReference>
<accession>A0A438FKR6</accession>
<dbReference type="SUPFAM" id="SSF56672">
    <property type="entry name" value="DNA/RNA polymerases"/>
    <property type="match status" value="2"/>
</dbReference>
<comment type="caution">
    <text evidence="1">The sequence shown here is derived from an EMBL/GenBank/DDBJ whole genome shotgun (WGS) entry which is preliminary data.</text>
</comment>
<reference evidence="1 2" key="1">
    <citation type="journal article" date="2018" name="PLoS Genet.">
        <title>Population sequencing reveals clonal diversity and ancestral inbreeding in the grapevine cultivar Chardonnay.</title>
        <authorList>
            <person name="Roach M.J."/>
            <person name="Johnson D.L."/>
            <person name="Bohlmann J."/>
            <person name="van Vuuren H.J."/>
            <person name="Jones S.J."/>
            <person name="Pretorius I.S."/>
            <person name="Schmidt S.A."/>
            <person name="Borneman A.R."/>
        </authorList>
    </citation>
    <scope>NUCLEOTIDE SEQUENCE [LARGE SCALE GENOMIC DNA]</scope>
    <source>
        <strain evidence="2">cv. Chardonnay</strain>
        <tissue evidence="1">Leaf</tissue>
    </source>
</reference>
<name>A0A438FKR6_VITVI</name>
<sequence length="152" mass="17038">MTVTPLNGSWGCDNGYANTYSLLSKVDDNIPAEFTAMSEEFQDIMPGEVSKQLPPMREVQHAIDLIPSLTLPNLPHYRMSLVENEELSRQIQQLLDKGFIQESLKPCAIPVLLTPKKNGVEADPAKVQAIQNWPTPHNFSEVRSFHGLATFY</sequence>
<protein>
    <recommendedName>
        <fullName evidence="3">Transposon Ty3-I Gag-Pol polyprotein</fullName>
    </recommendedName>
</protein>
<gene>
    <name evidence="1" type="ORF">CK203_055513</name>
</gene>
<dbReference type="InterPro" id="IPR043128">
    <property type="entry name" value="Rev_trsase/Diguanyl_cyclase"/>
</dbReference>
<evidence type="ECO:0000313" key="2">
    <source>
        <dbReference type="Proteomes" id="UP000288805"/>
    </source>
</evidence>
<dbReference type="PANTHER" id="PTHR35046:SF9">
    <property type="entry name" value="RNA-DIRECTED DNA POLYMERASE"/>
    <property type="match status" value="1"/>
</dbReference>
<organism evidence="1 2">
    <name type="scientific">Vitis vinifera</name>
    <name type="common">Grape</name>
    <dbReference type="NCBI Taxonomy" id="29760"/>
    <lineage>
        <taxon>Eukaryota</taxon>
        <taxon>Viridiplantae</taxon>
        <taxon>Streptophyta</taxon>
        <taxon>Embryophyta</taxon>
        <taxon>Tracheophyta</taxon>
        <taxon>Spermatophyta</taxon>
        <taxon>Magnoliopsida</taxon>
        <taxon>eudicotyledons</taxon>
        <taxon>Gunneridae</taxon>
        <taxon>Pentapetalae</taxon>
        <taxon>rosids</taxon>
        <taxon>Vitales</taxon>
        <taxon>Vitaceae</taxon>
        <taxon>Viteae</taxon>
        <taxon>Vitis</taxon>
    </lineage>
</organism>
<dbReference type="InterPro" id="IPR043502">
    <property type="entry name" value="DNA/RNA_pol_sf"/>
</dbReference>